<feature type="domain" description="Crinkler effector protein N-terminal" evidence="4">
    <location>
        <begin position="30"/>
        <end position="121"/>
    </location>
</feature>
<evidence type="ECO:0000259" key="4">
    <source>
        <dbReference type="Pfam" id="PF20147"/>
    </source>
</evidence>
<dbReference type="PANTHER" id="PTHR33129:SF1">
    <property type="entry name" value="ATP-BINDING PROTEIN"/>
    <property type="match status" value="1"/>
</dbReference>
<gene>
    <name evidence="5" type="ORF">LACBIDRAFT_309447</name>
</gene>
<dbReference type="InParanoid" id="B0DSB7"/>
<dbReference type="OrthoDB" id="3008242at2759"/>
<name>B0DSB7_LACBS</name>
<evidence type="ECO:0000313" key="6">
    <source>
        <dbReference type="Proteomes" id="UP000001194"/>
    </source>
</evidence>
<dbReference type="KEGG" id="lbc:LACBIDRAFT_309447"/>
<proteinExistence type="predicted"/>
<dbReference type="HOGENOM" id="CLU_016500_0_0_1"/>
<keyword evidence="3" id="KW-0964">Secreted</keyword>
<dbReference type="PANTHER" id="PTHR33129">
    <property type="entry name" value="PROTEIN KINASE DOMAIN-CONTAINING PROTEIN-RELATED"/>
    <property type="match status" value="1"/>
</dbReference>
<reference evidence="5 6" key="1">
    <citation type="journal article" date="2008" name="Nature">
        <title>The genome of Laccaria bicolor provides insights into mycorrhizal symbiosis.</title>
        <authorList>
            <person name="Martin F."/>
            <person name="Aerts A."/>
            <person name="Ahren D."/>
            <person name="Brun A."/>
            <person name="Danchin E.G.J."/>
            <person name="Duchaussoy F."/>
            <person name="Gibon J."/>
            <person name="Kohler A."/>
            <person name="Lindquist E."/>
            <person name="Pereda V."/>
            <person name="Salamov A."/>
            <person name="Shapiro H.J."/>
            <person name="Wuyts J."/>
            <person name="Blaudez D."/>
            <person name="Buee M."/>
            <person name="Brokstein P."/>
            <person name="Canbaeck B."/>
            <person name="Cohen D."/>
            <person name="Courty P.E."/>
            <person name="Coutinho P.M."/>
            <person name="Delaruelle C."/>
            <person name="Detter J.C."/>
            <person name="Deveau A."/>
            <person name="DiFazio S."/>
            <person name="Duplessis S."/>
            <person name="Fraissinet-Tachet L."/>
            <person name="Lucic E."/>
            <person name="Frey-Klett P."/>
            <person name="Fourrey C."/>
            <person name="Feussner I."/>
            <person name="Gay G."/>
            <person name="Grimwood J."/>
            <person name="Hoegger P.J."/>
            <person name="Jain P."/>
            <person name="Kilaru S."/>
            <person name="Labbe J."/>
            <person name="Lin Y.C."/>
            <person name="Legue V."/>
            <person name="Le Tacon F."/>
            <person name="Marmeisse R."/>
            <person name="Melayah D."/>
            <person name="Montanini B."/>
            <person name="Muratet M."/>
            <person name="Nehls U."/>
            <person name="Niculita-Hirzel H."/>
            <person name="Oudot-Le Secq M.P."/>
            <person name="Peter M."/>
            <person name="Quesneville H."/>
            <person name="Rajashekar B."/>
            <person name="Reich M."/>
            <person name="Rouhier N."/>
            <person name="Schmutz J."/>
            <person name="Yin T."/>
            <person name="Chalot M."/>
            <person name="Henrissat B."/>
            <person name="Kuees U."/>
            <person name="Lucas S."/>
            <person name="Van de Peer Y."/>
            <person name="Podila G.K."/>
            <person name="Polle A."/>
            <person name="Pukkila P.J."/>
            <person name="Richardson P.M."/>
            <person name="Rouze P."/>
            <person name="Sanders I.R."/>
            <person name="Stajich J.E."/>
            <person name="Tunlid A."/>
            <person name="Tuskan G."/>
            <person name="Grigoriev I.V."/>
        </authorList>
    </citation>
    <scope>NUCLEOTIDE SEQUENCE [LARGE SCALE GENOMIC DNA]</scope>
    <source>
        <strain evidence="6">S238N-H82 / ATCC MYA-4686</strain>
    </source>
</reference>
<evidence type="ECO:0000256" key="3">
    <source>
        <dbReference type="ARBA" id="ARBA00022525"/>
    </source>
</evidence>
<dbReference type="GO" id="GO:0005576">
    <property type="term" value="C:extracellular region"/>
    <property type="evidence" value="ECO:0007669"/>
    <property type="project" value="UniProtKB-SubCell"/>
</dbReference>
<dbReference type="GO" id="GO:0043657">
    <property type="term" value="C:host cell"/>
    <property type="evidence" value="ECO:0007669"/>
    <property type="project" value="UniProtKB-SubCell"/>
</dbReference>
<organism evidence="6">
    <name type="scientific">Laccaria bicolor (strain S238N-H82 / ATCC MYA-4686)</name>
    <name type="common">Bicoloured deceiver</name>
    <name type="synonym">Laccaria laccata var. bicolor</name>
    <dbReference type="NCBI Taxonomy" id="486041"/>
    <lineage>
        <taxon>Eukaryota</taxon>
        <taxon>Fungi</taxon>
        <taxon>Dikarya</taxon>
        <taxon>Basidiomycota</taxon>
        <taxon>Agaricomycotina</taxon>
        <taxon>Agaricomycetes</taxon>
        <taxon>Agaricomycetidae</taxon>
        <taxon>Agaricales</taxon>
        <taxon>Agaricineae</taxon>
        <taxon>Hydnangiaceae</taxon>
        <taxon>Laccaria</taxon>
    </lineage>
</organism>
<sequence>MIKEVFSDKRSSCGVYFFPTTPPITHSFILCTIRNDKTVDDLKEAIKPKDCHPGKHYNATKLLLYKLNKSLPIAPAKDLSRRIKNKGDIKRFTVLLENPTHQLRDVSEGDVDDMRLHFLVKLPLGAFIAFVTDYKSINISCFFHPKEEDASLHPSALNNEEYNFYTQALVDIAGIREVEDDEYYERVVVGIREVRAWLLGRFPHVPSPQIDTILNYFSPTMDRGDTLSGGQFFAALRLVRYAGQGQGKWVDRALVFVQPHMTPAKPQSRHETDQPLAIISDQKHPKAEAILNCPPRGIGAWLMEIHSKIWDRKDQQQKLFHTVRLEFTDYERLEKLLAGLRSGRREAICSADTDILRVKLAFLQSIPSVTSDPLDEEKVGDSHDSYDEPRAFFPLTLEYLDLSSLGLQVSVSHPRMPDPLLIRQEYHALSDLLGELAMERAGSAIITGQPGIGKTAYIYLRMVEYMIAGIPFLFQTMEGAVYLVQESITVVNSWSGGHIVAFCDADGLSCRPSQFILENHNIQIIAACPPDVLKKWMDEMDGMLHVKKYVTTLWSPQELFSAGIFFHPKDLVYSHLEESTTYFGLNPLNYFFASASPENLVQRTELIRKSVHIPRLERDVFRRLCRLTYPYAPFFDLIFHLFPKNGIRLYWHEAEVAAVSPWALDVLLNVYEGRQAGITFQFYKWVVTYPYVAAPVQDQIFKRQVLRYFGSLDEAEQFTVRSLADSTTSQWMYPGPTEVSSLQSSTATRLLHDAVAHKMPVYLVSQDRDFPSILYTPGEGLAGIQFTTRTEHPVAVVGLERVKAWLQRSATLLDLQPSILGDHWRLIFVVPDDIASGFMTQPFIGDTGTREWSQKVDQYVLGVKEETIWAA</sequence>
<dbReference type="RefSeq" id="XP_001886809.1">
    <property type="nucleotide sequence ID" value="XM_001886774.1"/>
</dbReference>
<dbReference type="EMBL" id="DS547130">
    <property type="protein sequence ID" value="EDR02446.1"/>
    <property type="molecule type" value="Genomic_DNA"/>
</dbReference>
<accession>B0DSB7</accession>
<evidence type="ECO:0000313" key="5">
    <source>
        <dbReference type="EMBL" id="EDR02446.1"/>
    </source>
</evidence>
<evidence type="ECO:0000256" key="2">
    <source>
        <dbReference type="ARBA" id="ARBA00004613"/>
    </source>
</evidence>
<dbReference type="AlphaFoldDB" id="B0DSB7"/>
<dbReference type="Pfam" id="PF20147">
    <property type="entry name" value="Crinkler"/>
    <property type="match status" value="1"/>
</dbReference>
<protein>
    <submittedName>
        <fullName evidence="5">Predicted protein</fullName>
    </submittedName>
</protein>
<dbReference type="InterPro" id="IPR045379">
    <property type="entry name" value="Crinkler_N"/>
</dbReference>
<dbReference type="Proteomes" id="UP000001194">
    <property type="component" value="Unassembled WGS sequence"/>
</dbReference>
<keyword evidence="6" id="KW-1185">Reference proteome</keyword>
<dbReference type="GeneID" id="6082541"/>
<evidence type="ECO:0000256" key="1">
    <source>
        <dbReference type="ARBA" id="ARBA00004340"/>
    </source>
</evidence>
<dbReference type="InterPro" id="IPR052980">
    <property type="entry name" value="Crinkler_effector"/>
</dbReference>
<comment type="subcellular location">
    <subcellularLocation>
        <location evidence="1">Host cell</location>
    </subcellularLocation>
    <subcellularLocation>
        <location evidence="2">Secreted</location>
    </subcellularLocation>
</comment>